<keyword evidence="4" id="KW-1185">Reference proteome</keyword>
<dbReference type="EMBL" id="WTYB01000001">
    <property type="protein sequence ID" value="MXP37193.1"/>
    <property type="molecule type" value="Genomic_DNA"/>
</dbReference>
<evidence type="ECO:0000313" key="4">
    <source>
        <dbReference type="Proteomes" id="UP000548685"/>
    </source>
</evidence>
<evidence type="ECO:0000313" key="3">
    <source>
        <dbReference type="Proteomes" id="UP000430021"/>
    </source>
</evidence>
<accession>A0A6I4UIQ4</accession>
<evidence type="ECO:0000313" key="2">
    <source>
        <dbReference type="EMBL" id="MXP37193.1"/>
    </source>
</evidence>
<protein>
    <recommendedName>
        <fullName evidence="5">Phage tail protein</fullName>
    </recommendedName>
</protein>
<dbReference type="Proteomes" id="UP000430021">
    <property type="component" value="Unassembled WGS sequence"/>
</dbReference>
<dbReference type="EMBL" id="JACICE010000001">
    <property type="protein sequence ID" value="MBB3775180.1"/>
    <property type="molecule type" value="Genomic_DNA"/>
</dbReference>
<gene>
    <name evidence="1" type="ORF">FHS52_001123</name>
    <name evidence="2" type="ORF">GRI59_01030</name>
</gene>
<organism evidence="2 3">
    <name type="scientific">Erythrobacter ramosus</name>
    <dbReference type="NCBI Taxonomy" id="35811"/>
    <lineage>
        <taxon>Bacteria</taxon>
        <taxon>Pseudomonadati</taxon>
        <taxon>Pseudomonadota</taxon>
        <taxon>Alphaproteobacteria</taxon>
        <taxon>Sphingomonadales</taxon>
        <taxon>Erythrobacteraceae</taxon>
        <taxon>Erythrobacter/Porphyrobacter group</taxon>
        <taxon>Erythrobacter</taxon>
    </lineage>
</organism>
<reference evidence="2 3" key="1">
    <citation type="submission" date="2019-12" db="EMBL/GenBank/DDBJ databases">
        <title>Genomic-based taxomic classification of the family Erythrobacteraceae.</title>
        <authorList>
            <person name="Xu L."/>
        </authorList>
    </citation>
    <scope>NUCLEOTIDE SEQUENCE [LARGE SCALE GENOMIC DNA]</scope>
    <source>
        <strain evidence="2 3">JCM 10282</strain>
    </source>
</reference>
<evidence type="ECO:0000313" key="1">
    <source>
        <dbReference type="EMBL" id="MBB3775180.1"/>
    </source>
</evidence>
<comment type="caution">
    <text evidence="2">The sequence shown here is derived from an EMBL/GenBank/DDBJ whole genome shotgun (WGS) entry which is preliminary data.</text>
</comment>
<dbReference type="Proteomes" id="UP000548685">
    <property type="component" value="Unassembled WGS sequence"/>
</dbReference>
<dbReference type="InterPro" id="IPR044000">
    <property type="entry name" value="Phage_tube_2"/>
</dbReference>
<dbReference type="RefSeq" id="WP_160759349.1">
    <property type="nucleotide sequence ID" value="NZ_BAAADZ010000002.1"/>
</dbReference>
<evidence type="ECO:0008006" key="5">
    <source>
        <dbReference type="Google" id="ProtNLM"/>
    </source>
</evidence>
<dbReference type="Pfam" id="PF18906">
    <property type="entry name" value="Phage_tube_2"/>
    <property type="match status" value="1"/>
</dbReference>
<sequence>MALNWKKKALLAKIETTYGTDPTPTGSANAIQATNVTLNPMEGEDLSRNLERPYFGGQEMIVVGVYATLTFDVEMVGSGELGVAPAWGVLHRMCAMAETITATTSVEYDPVSDALESGAIYINIDGTLHKLMGSRGTFVGTMNAQGIPVWRYTFTGLFVQPTTTALPTVDLTAFQTPQAVTKLNTPTFTIGGTAMRMRSFELTRGAQVERRFLVNYEGIEIVDAVESVSCQVEAVALATYNPYTAPTGAPVAIQLIHGTSAATRVKIDIDRAKQRRPGYANQQNIVEWPLTFDPLPDEGDDGFKITLS</sequence>
<reference evidence="1 4" key="2">
    <citation type="submission" date="2020-08" db="EMBL/GenBank/DDBJ databases">
        <title>Genomic Encyclopedia of Type Strains, Phase IV (KMG-IV): sequencing the most valuable type-strain genomes for metagenomic binning, comparative biology and taxonomic classification.</title>
        <authorList>
            <person name="Goeker M."/>
        </authorList>
    </citation>
    <scope>NUCLEOTIDE SEQUENCE [LARGE SCALE GENOMIC DNA]</scope>
    <source>
        <strain evidence="1 4">DSM 8510</strain>
    </source>
</reference>
<name>A0A6I4UIQ4_9SPHN</name>
<dbReference type="OrthoDB" id="7325655at2"/>
<proteinExistence type="predicted"/>
<dbReference type="AlphaFoldDB" id="A0A6I4UIQ4"/>